<feature type="domain" description="Protein kinase" evidence="1">
    <location>
        <begin position="1"/>
        <end position="126"/>
    </location>
</feature>
<dbReference type="OrthoDB" id="530080at2759"/>
<dbReference type="InterPro" id="IPR011009">
    <property type="entry name" value="Kinase-like_dom_sf"/>
</dbReference>
<evidence type="ECO:0000313" key="2">
    <source>
        <dbReference type="EMBL" id="PNH07880.1"/>
    </source>
</evidence>
<dbReference type="InterPro" id="IPR000719">
    <property type="entry name" value="Prot_kinase_dom"/>
</dbReference>
<keyword evidence="3" id="KW-1185">Reference proteome</keyword>
<dbReference type="Pfam" id="PF00069">
    <property type="entry name" value="Pkinase"/>
    <property type="match status" value="1"/>
</dbReference>
<accession>A0A2J8A5V0</accession>
<dbReference type="GO" id="GO:0004672">
    <property type="term" value="F:protein kinase activity"/>
    <property type="evidence" value="ECO:0007669"/>
    <property type="project" value="InterPro"/>
</dbReference>
<dbReference type="GO" id="GO:0005524">
    <property type="term" value="F:ATP binding"/>
    <property type="evidence" value="ECO:0007669"/>
    <property type="project" value="InterPro"/>
</dbReference>
<keyword evidence="2" id="KW-0418">Kinase</keyword>
<reference evidence="2 3" key="1">
    <citation type="journal article" date="2017" name="Mol. Biol. Evol.">
        <title>The 4-celled Tetrabaena socialis nuclear genome reveals the essential components for genetic control of cell number at the origin of multicellularity in the volvocine lineage.</title>
        <authorList>
            <person name="Featherston J."/>
            <person name="Arakaki Y."/>
            <person name="Hanschen E.R."/>
            <person name="Ferris P.J."/>
            <person name="Michod R.E."/>
            <person name="Olson B.J.S.C."/>
            <person name="Nozaki H."/>
            <person name="Durand P.M."/>
        </authorList>
    </citation>
    <scope>NUCLEOTIDE SEQUENCE [LARGE SCALE GENOMIC DNA]</scope>
    <source>
        <strain evidence="2 3">NIES-571</strain>
    </source>
</reference>
<evidence type="ECO:0000259" key="1">
    <source>
        <dbReference type="PROSITE" id="PS50011"/>
    </source>
</evidence>
<feature type="non-terminal residue" evidence="2">
    <location>
        <position position="1"/>
    </location>
</feature>
<dbReference type="PROSITE" id="PS50011">
    <property type="entry name" value="PROTEIN_KINASE_DOM"/>
    <property type="match status" value="1"/>
</dbReference>
<organism evidence="2 3">
    <name type="scientific">Tetrabaena socialis</name>
    <dbReference type="NCBI Taxonomy" id="47790"/>
    <lineage>
        <taxon>Eukaryota</taxon>
        <taxon>Viridiplantae</taxon>
        <taxon>Chlorophyta</taxon>
        <taxon>core chlorophytes</taxon>
        <taxon>Chlorophyceae</taxon>
        <taxon>CS clade</taxon>
        <taxon>Chlamydomonadales</taxon>
        <taxon>Tetrabaenaceae</taxon>
        <taxon>Tetrabaena</taxon>
    </lineage>
</organism>
<dbReference type="Proteomes" id="UP000236333">
    <property type="component" value="Unassembled WGS sequence"/>
</dbReference>
<sequence length="126" mass="13271">VFLEKAGGCVIEPLARFLFQQLVIALDYCHRKGKISRDIKPSGLLLQLSASALPLLKMSDFAVSKDTLRNSEPRSQASAWHRICNEARGALVGAATEATGLGRAAVAGLGSAAAVLTSGVPRRTRG</sequence>
<dbReference type="Gene3D" id="1.10.510.10">
    <property type="entry name" value="Transferase(Phosphotransferase) domain 1"/>
    <property type="match status" value="1"/>
</dbReference>
<dbReference type="AlphaFoldDB" id="A0A2J8A5V0"/>
<keyword evidence="2" id="KW-0808">Transferase</keyword>
<comment type="caution">
    <text evidence="2">The sequence shown here is derived from an EMBL/GenBank/DDBJ whole genome shotgun (WGS) entry which is preliminary data.</text>
</comment>
<protein>
    <submittedName>
        <fullName evidence="2">CBL-interacting serine/threonine-protein kinase 20</fullName>
    </submittedName>
</protein>
<name>A0A2J8A5V0_9CHLO</name>
<dbReference type="SUPFAM" id="SSF56112">
    <property type="entry name" value="Protein kinase-like (PK-like)"/>
    <property type="match status" value="1"/>
</dbReference>
<proteinExistence type="predicted"/>
<evidence type="ECO:0000313" key="3">
    <source>
        <dbReference type="Proteomes" id="UP000236333"/>
    </source>
</evidence>
<gene>
    <name evidence="2" type="ORF">TSOC_005648</name>
</gene>
<dbReference type="EMBL" id="PGGS01000157">
    <property type="protein sequence ID" value="PNH07880.1"/>
    <property type="molecule type" value="Genomic_DNA"/>
</dbReference>